<gene>
    <name evidence="1" type="ORF">DV515_00009947</name>
</gene>
<organism evidence="1 2">
    <name type="scientific">Chloebia gouldiae</name>
    <name type="common">Gouldian finch</name>
    <name type="synonym">Erythrura gouldiae</name>
    <dbReference type="NCBI Taxonomy" id="44316"/>
    <lineage>
        <taxon>Eukaryota</taxon>
        <taxon>Metazoa</taxon>
        <taxon>Chordata</taxon>
        <taxon>Craniata</taxon>
        <taxon>Vertebrata</taxon>
        <taxon>Euteleostomi</taxon>
        <taxon>Archelosauria</taxon>
        <taxon>Archosauria</taxon>
        <taxon>Dinosauria</taxon>
        <taxon>Saurischia</taxon>
        <taxon>Theropoda</taxon>
        <taxon>Coelurosauria</taxon>
        <taxon>Aves</taxon>
        <taxon>Neognathae</taxon>
        <taxon>Neoaves</taxon>
        <taxon>Telluraves</taxon>
        <taxon>Australaves</taxon>
        <taxon>Passeriformes</taxon>
        <taxon>Passeroidea</taxon>
        <taxon>Passeridae</taxon>
        <taxon>Chloebia</taxon>
    </lineage>
</organism>
<dbReference type="AlphaFoldDB" id="A0A3L8SBF2"/>
<proteinExistence type="predicted"/>
<comment type="caution">
    <text evidence="1">The sequence shown here is derived from an EMBL/GenBank/DDBJ whole genome shotgun (WGS) entry which is preliminary data.</text>
</comment>
<protein>
    <submittedName>
        <fullName evidence="1">Uncharacterized protein</fullName>
    </submittedName>
</protein>
<sequence length="237" mass="26733">MKRHPFVPAYPVTEVVSGHHHIGDQEHKWETASVKRKKIKQKTDEMQPLGQQQTWLQTHIPSELQLFLRLLCLMGVVPGSSQQLLLTYQPGKLTEAPGHMDRQHSIVSLLQGDVAEVVGEAAQPLGHAGVAQVEQHVQAQRLEGIQPLLTPDHEEIQEEQEEKCQCIDYLSTLASHSKTGGSKKHMKFKEKLPNRKIERTVWITAFGTKQLWITFGTKRSVPRTSADHNTAVKQAQE</sequence>
<reference evidence="1 2" key="1">
    <citation type="journal article" date="2018" name="Proc. R. Soc. B">
        <title>A non-coding region near Follistatin controls head colour polymorphism in the Gouldian finch.</title>
        <authorList>
            <person name="Toomey M.B."/>
            <person name="Marques C.I."/>
            <person name="Andrade P."/>
            <person name="Araujo P.M."/>
            <person name="Sabatino S."/>
            <person name="Gazda M.A."/>
            <person name="Afonso S."/>
            <person name="Lopes R.J."/>
            <person name="Corbo J.C."/>
            <person name="Carneiro M."/>
        </authorList>
    </citation>
    <scope>NUCLEOTIDE SEQUENCE [LARGE SCALE GENOMIC DNA]</scope>
    <source>
        <strain evidence="1">Red01</strain>
        <tissue evidence="1">Muscle</tissue>
    </source>
</reference>
<name>A0A3L8SBF2_CHLGU</name>
<dbReference type="OrthoDB" id="10641950at2759"/>
<keyword evidence="2" id="KW-1185">Reference proteome</keyword>
<dbReference type="EMBL" id="QUSF01000033">
    <property type="protein sequence ID" value="RLV99222.1"/>
    <property type="molecule type" value="Genomic_DNA"/>
</dbReference>
<dbReference type="Proteomes" id="UP000276834">
    <property type="component" value="Unassembled WGS sequence"/>
</dbReference>
<evidence type="ECO:0000313" key="2">
    <source>
        <dbReference type="Proteomes" id="UP000276834"/>
    </source>
</evidence>
<evidence type="ECO:0000313" key="1">
    <source>
        <dbReference type="EMBL" id="RLV99222.1"/>
    </source>
</evidence>
<accession>A0A3L8SBF2</accession>